<proteinExistence type="predicted"/>
<protein>
    <recommendedName>
        <fullName evidence="3">F-box domain-containing protein</fullName>
    </recommendedName>
</protein>
<dbReference type="AlphaFoldDB" id="A0A8H5I4R6"/>
<name>A0A8H5I4R6_9HYPO</name>
<keyword evidence="2" id="KW-1185">Reference proteome</keyword>
<evidence type="ECO:0000313" key="2">
    <source>
        <dbReference type="Proteomes" id="UP000522262"/>
    </source>
</evidence>
<comment type="caution">
    <text evidence="1">The sequence shown here is derived from an EMBL/GenBank/DDBJ whole genome shotgun (WGS) entry which is preliminary data.</text>
</comment>
<accession>A0A8H5I4R6</accession>
<evidence type="ECO:0008006" key="3">
    <source>
        <dbReference type="Google" id="ProtNLM"/>
    </source>
</evidence>
<evidence type="ECO:0000313" key="1">
    <source>
        <dbReference type="EMBL" id="KAF5530261.1"/>
    </source>
</evidence>
<dbReference type="EMBL" id="JAAOAM010000495">
    <property type="protein sequence ID" value="KAF5530261.1"/>
    <property type="molecule type" value="Genomic_DNA"/>
</dbReference>
<reference evidence="1 2" key="1">
    <citation type="submission" date="2020-05" db="EMBL/GenBank/DDBJ databases">
        <title>Identification and distribution of gene clusters putatively required for synthesis of sphingolipid metabolism inhibitors in phylogenetically diverse species of the filamentous fungus Fusarium.</title>
        <authorList>
            <person name="Kim H.-S."/>
            <person name="Busman M."/>
            <person name="Brown D.W."/>
            <person name="Divon H."/>
            <person name="Uhlig S."/>
            <person name="Proctor R.H."/>
        </authorList>
    </citation>
    <scope>NUCLEOTIDE SEQUENCE [LARGE SCALE GENOMIC DNA]</scope>
    <source>
        <strain evidence="1 2">NRRL 53147</strain>
    </source>
</reference>
<organism evidence="1 2">
    <name type="scientific">Fusarium mexicanum</name>
    <dbReference type="NCBI Taxonomy" id="751941"/>
    <lineage>
        <taxon>Eukaryota</taxon>
        <taxon>Fungi</taxon>
        <taxon>Dikarya</taxon>
        <taxon>Ascomycota</taxon>
        <taxon>Pezizomycotina</taxon>
        <taxon>Sordariomycetes</taxon>
        <taxon>Hypocreomycetidae</taxon>
        <taxon>Hypocreales</taxon>
        <taxon>Nectriaceae</taxon>
        <taxon>Fusarium</taxon>
        <taxon>Fusarium fujikuroi species complex</taxon>
    </lineage>
</organism>
<dbReference type="Proteomes" id="UP000522262">
    <property type="component" value="Unassembled WGS sequence"/>
</dbReference>
<sequence>MTQIRLFRLPPEVILLITEDDSLEWEDLRRLRHVCSFFFHHLGRRVFKFADFFFFRNACSHANVDILIECLSKNATPTNTAWKSPHPSAGDYVVNGFRTGNFSVERFKHTWQWLSGHGFELSYSKDVTGDVPEHHHPFSADLLYMVWDATEAEHLQATCDVIHFVVDEGMMFPRYLSFSFEATGEPRSRGLIQFMLDTHCPASILKLFLKQLHGQGLTLKSPVNSQIYGRETTEIYTFLWEMYRYIFDSLPPWSSGNQENQDTPRVLLRLEDPNGIADNFGDKVKALIEYNSVDDGEARVWTDIWGSLQKMARKRIEQGSLDFDQDGVLFWYELNMSIAYLATDRTVLKGRARDSQDDPIHVFKIQNEGWYPPERLAYIRMRFAEERGTIDPSKLEDRSIGDWWNMPLCDWDFLFPEYKIDSNGWLEHRAAEDDILRMRGALME</sequence>
<gene>
    <name evidence="1" type="ORF">FMEXI_13647</name>
</gene>